<dbReference type="RefSeq" id="WP_143372726.1">
    <property type="nucleotide sequence ID" value="NZ_VJVZ01000004.1"/>
</dbReference>
<organism evidence="2 3">
    <name type="scientific">Flavobacterium zepuense</name>
    <dbReference type="NCBI Taxonomy" id="2593302"/>
    <lineage>
        <taxon>Bacteria</taxon>
        <taxon>Pseudomonadati</taxon>
        <taxon>Bacteroidota</taxon>
        <taxon>Flavobacteriia</taxon>
        <taxon>Flavobacteriales</taxon>
        <taxon>Flavobacteriaceae</taxon>
        <taxon>Flavobacterium</taxon>
    </lineage>
</organism>
<comment type="caution">
    <text evidence="2">The sequence shown here is derived from an EMBL/GenBank/DDBJ whole genome shotgun (WGS) entry which is preliminary data.</text>
</comment>
<accession>A0A552V3S8</accession>
<dbReference type="Proteomes" id="UP000320643">
    <property type="component" value="Unassembled WGS sequence"/>
</dbReference>
<feature type="compositionally biased region" description="Basic and acidic residues" evidence="1">
    <location>
        <begin position="26"/>
        <end position="42"/>
    </location>
</feature>
<dbReference type="OrthoDB" id="1367000at2"/>
<sequence>MENNQNDHNDNIIRPNTNNTNSVVRPAEDINRAHNENRRVQGDLDLTPFDLPYEDPAVTNPEELASFPKPAEIVSQQDIDNENETHLINTKRSPVREGRNIISTDNNPNRDGFM</sequence>
<evidence type="ECO:0000313" key="3">
    <source>
        <dbReference type="Proteomes" id="UP000320643"/>
    </source>
</evidence>
<dbReference type="AlphaFoldDB" id="A0A552V3S8"/>
<evidence type="ECO:0000256" key="1">
    <source>
        <dbReference type="SAM" id="MobiDB-lite"/>
    </source>
</evidence>
<feature type="region of interest" description="Disordered" evidence="1">
    <location>
        <begin position="1"/>
        <end position="59"/>
    </location>
</feature>
<evidence type="ECO:0000313" key="2">
    <source>
        <dbReference type="EMBL" id="TRW25144.1"/>
    </source>
</evidence>
<protein>
    <submittedName>
        <fullName evidence="2">Uncharacterized protein</fullName>
    </submittedName>
</protein>
<reference evidence="2 3" key="1">
    <citation type="submission" date="2019-07" db="EMBL/GenBank/DDBJ databases">
        <title>Flavobacterium sp. nov., isolated from glacier ice.</title>
        <authorList>
            <person name="Liu Q."/>
            <person name="Xin Y.-H."/>
        </authorList>
    </citation>
    <scope>NUCLEOTIDE SEQUENCE [LARGE SCALE GENOMIC DNA]</scope>
    <source>
        <strain evidence="2 3">ZT4R6</strain>
    </source>
</reference>
<feature type="compositionally biased region" description="Basic and acidic residues" evidence="1">
    <location>
        <begin position="1"/>
        <end position="11"/>
    </location>
</feature>
<dbReference type="EMBL" id="VJVZ01000004">
    <property type="protein sequence ID" value="TRW25144.1"/>
    <property type="molecule type" value="Genomic_DNA"/>
</dbReference>
<name>A0A552V3S8_9FLAO</name>
<keyword evidence="3" id="KW-1185">Reference proteome</keyword>
<feature type="compositionally biased region" description="Polar residues" evidence="1">
    <location>
        <begin position="14"/>
        <end position="23"/>
    </location>
</feature>
<proteinExistence type="predicted"/>
<gene>
    <name evidence="2" type="ORF">FMM05_07500</name>
</gene>